<keyword evidence="3" id="KW-1185">Reference proteome</keyword>
<keyword evidence="1" id="KW-0472">Membrane</keyword>
<dbReference type="GeneTree" id="ENSGT01030000234813"/>
<feature type="transmembrane region" description="Helical" evidence="1">
    <location>
        <begin position="138"/>
        <end position="157"/>
    </location>
</feature>
<reference evidence="2" key="3">
    <citation type="submission" date="2025-09" db="UniProtKB">
        <authorList>
            <consortium name="Ensembl"/>
        </authorList>
    </citation>
    <scope>IDENTIFICATION</scope>
    <source>
        <strain evidence="2">Guanapo</strain>
    </source>
</reference>
<accession>A0A3P9QAW7</accession>
<name>A0A3P9QAW7_POERE</name>
<reference evidence="2" key="2">
    <citation type="submission" date="2025-08" db="UniProtKB">
        <authorList>
            <consortium name="Ensembl"/>
        </authorList>
    </citation>
    <scope>IDENTIFICATION</scope>
    <source>
        <strain evidence="2">Guanapo</strain>
    </source>
</reference>
<reference evidence="3" key="1">
    <citation type="submission" date="2013-11" db="EMBL/GenBank/DDBJ databases">
        <title>The genomic landscape of the Guanapo guppy.</title>
        <authorList>
            <person name="Kuenstner A."/>
            <person name="Dreyer C."/>
        </authorList>
    </citation>
    <scope>NUCLEOTIDE SEQUENCE</scope>
    <source>
        <strain evidence="3">Guanapo</strain>
    </source>
</reference>
<evidence type="ECO:0000256" key="1">
    <source>
        <dbReference type="SAM" id="Phobius"/>
    </source>
</evidence>
<evidence type="ECO:0000313" key="3">
    <source>
        <dbReference type="Proteomes" id="UP000242638"/>
    </source>
</evidence>
<dbReference type="Ensembl" id="ENSPRET00000031598.1">
    <property type="protein sequence ID" value="ENSPREP00000031240.1"/>
    <property type="gene ID" value="ENSPREG00000021165.1"/>
</dbReference>
<sequence length="218" mass="25008">MRKTFICNESMIITIPIGSLKNIQEGQLMPENFHCVFRDNFKVFVVRGKPKPLGLYSTFQAKLSFSLNIISFFWSLVAFGLCVNEFNSRHHLDQVHHEINVFHSHGIIGLIITLLVFECMMSLFLIYWLSKAVCREHFNTLVCVSFPSFVFFCYIYENMLSPSFALFCSAAHHTAEAGELNDERRAEPGIINSCVRFYFVALNFLCFFAQKQIAGSSV</sequence>
<dbReference type="OMA" id="HHTAEAG"/>
<feature type="transmembrane region" description="Helical" evidence="1">
    <location>
        <begin position="65"/>
        <end position="86"/>
    </location>
</feature>
<dbReference type="Proteomes" id="UP000242638">
    <property type="component" value="Unassembled WGS sequence"/>
</dbReference>
<evidence type="ECO:0000313" key="2">
    <source>
        <dbReference type="Ensembl" id="ENSPREP00000031240.1"/>
    </source>
</evidence>
<dbReference type="Bgee" id="ENSPREG00000021165">
    <property type="expression patterns" value="Expressed in caudal fin and 1 other cell type or tissue"/>
</dbReference>
<proteinExistence type="predicted"/>
<keyword evidence="1" id="KW-1133">Transmembrane helix</keyword>
<protein>
    <submittedName>
        <fullName evidence="2">Uncharacterized protein</fullName>
    </submittedName>
</protein>
<keyword evidence="1" id="KW-0812">Transmembrane</keyword>
<dbReference type="AlphaFoldDB" id="A0A3P9QAW7"/>
<organism evidence="2 3">
    <name type="scientific">Poecilia reticulata</name>
    <name type="common">Guppy</name>
    <name type="synonym">Acanthophacelus reticulatus</name>
    <dbReference type="NCBI Taxonomy" id="8081"/>
    <lineage>
        <taxon>Eukaryota</taxon>
        <taxon>Metazoa</taxon>
        <taxon>Chordata</taxon>
        <taxon>Craniata</taxon>
        <taxon>Vertebrata</taxon>
        <taxon>Euteleostomi</taxon>
        <taxon>Actinopterygii</taxon>
        <taxon>Neopterygii</taxon>
        <taxon>Teleostei</taxon>
        <taxon>Neoteleostei</taxon>
        <taxon>Acanthomorphata</taxon>
        <taxon>Ovalentaria</taxon>
        <taxon>Atherinomorphae</taxon>
        <taxon>Cyprinodontiformes</taxon>
        <taxon>Poeciliidae</taxon>
        <taxon>Poeciliinae</taxon>
        <taxon>Poecilia</taxon>
    </lineage>
</organism>
<feature type="transmembrane region" description="Helical" evidence="1">
    <location>
        <begin position="106"/>
        <end position="129"/>
    </location>
</feature>